<comment type="caution">
    <text evidence="2">The sequence shown here is derived from an EMBL/GenBank/DDBJ whole genome shotgun (WGS) entry which is preliminary data.</text>
</comment>
<feature type="domain" description="Aminoglycoside phosphotransferase" evidence="1">
    <location>
        <begin position="335"/>
        <end position="542"/>
    </location>
</feature>
<dbReference type="Proteomes" id="UP000034164">
    <property type="component" value="Unassembled WGS sequence"/>
</dbReference>
<dbReference type="AlphaFoldDB" id="A0A0G2I033"/>
<reference evidence="3" key="1">
    <citation type="journal article" date="2015" name="PLoS Genet.">
        <title>The dynamic genome and transcriptome of the human fungal pathogen Blastomyces and close relative Emmonsia.</title>
        <authorList>
            <person name="Munoz J.F."/>
            <person name="Gauthier G.M."/>
            <person name="Desjardins C.A."/>
            <person name="Gallo J.E."/>
            <person name="Holder J."/>
            <person name="Sullivan T.D."/>
            <person name="Marty A.J."/>
            <person name="Carmen J.C."/>
            <person name="Chen Z."/>
            <person name="Ding L."/>
            <person name="Gujja S."/>
            <person name="Magrini V."/>
            <person name="Misas E."/>
            <person name="Mitreva M."/>
            <person name="Priest M."/>
            <person name="Saif S."/>
            <person name="Whiston E.A."/>
            <person name="Young S."/>
            <person name="Zeng Q."/>
            <person name="Goldman W.E."/>
            <person name="Mardis E.R."/>
            <person name="Taylor J.W."/>
            <person name="McEwen J.G."/>
            <person name="Clay O.K."/>
            <person name="Klein B.S."/>
            <person name="Cuomo C.A."/>
        </authorList>
    </citation>
    <scope>NUCLEOTIDE SEQUENCE [LARGE SCALE GENOMIC DNA]</scope>
    <source>
        <strain evidence="3">UAMH 3008</strain>
    </source>
</reference>
<dbReference type="InterPro" id="IPR011009">
    <property type="entry name" value="Kinase-like_dom_sf"/>
</dbReference>
<protein>
    <recommendedName>
        <fullName evidence="1">Aminoglycoside phosphotransferase domain-containing protein</fullName>
    </recommendedName>
</protein>
<evidence type="ECO:0000313" key="2">
    <source>
        <dbReference type="EMBL" id="KKZ63455.1"/>
    </source>
</evidence>
<organism evidence="2 3">
    <name type="scientific">[Emmonsia] crescens</name>
    <dbReference type="NCBI Taxonomy" id="73230"/>
    <lineage>
        <taxon>Eukaryota</taxon>
        <taxon>Fungi</taxon>
        <taxon>Dikarya</taxon>
        <taxon>Ascomycota</taxon>
        <taxon>Pezizomycotina</taxon>
        <taxon>Eurotiomycetes</taxon>
        <taxon>Eurotiomycetidae</taxon>
        <taxon>Onygenales</taxon>
        <taxon>Ajellomycetaceae</taxon>
        <taxon>Emergomyces</taxon>
    </lineage>
</organism>
<gene>
    <name evidence="2" type="ORF">EMCG_02266</name>
</gene>
<dbReference type="OrthoDB" id="2906425at2759"/>
<dbReference type="CDD" id="cd05120">
    <property type="entry name" value="APH_ChoK_like"/>
    <property type="match status" value="1"/>
</dbReference>
<dbReference type="Gene3D" id="3.90.1200.10">
    <property type="match status" value="1"/>
</dbReference>
<dbReference type="Pfam" id="PF01636">
    <property type="entry name" value="APH"/>
    <property type="match status" value="1"/>
</dbReference>
<dbReference type="PANTHER" id="PTHR21310:SF58">
    <property type="entry name" value="AMINOGLYCOSIDE PHOSPHOTRANSFERASE DOMAIN-CONTAINING PROTEIN"/>
    <property type="match status" value="1"/>
</dbReference>
<dbReference type="SUPFAM" id="SSF56112">
    <property type="entry name" value="Protein kinase-like (PK-like)"/>
    <property type="match status" value="1"/>
</dbReference>
<evidence type="ECO:0000259" key="1">
    <source>
        <dbReference type="Pfam" id="PF01636"/>
    </source>
</evidence>
<dbReference type="InterPro" id="IPR051678">
    <property type="entry name" value="AGP_Transferase"/>
</dbReference>
<dbReference type="EMBL" id="LCZI01000983">
    <property type="protein sequence ID" value="KKZ63455.1"/>
    <property type="molecule type" value="Genomic_DNA"/>
</dbReference>
<sequence>MSLGVAAFEGAFITAQDAIYSANLSAFEHLSLFTFLLRSRIPAKAGQYVLDRISQNPEFAVEETLRSIRADLNTLVLKCGRDDPVTAEIHAALHERDGHRCCITGSRDGVKPTYIFAPSILRDPDFGEGAPLRLLLEAILTKDGLEKLFTLLGSSSTEDQLQNLWLMGPSIRKAFRHGHIHIVKSFYLDGTNGIVSGLGDDGGWRVELQTPGAASLELLDGHSSFYKTPSTTDFKSHPLPAEFLLTAHCRIFINLHMYLVEMGLKKGWQPIKQGWTIGPVGRFFLRNFLSILPNSIRLALYNFIDRQVEYRDPTQKGSLVKFLPLGLCLKTGRQNTKNEANALRLVEKHTSINAPKLIDHVIIDESSGFVLMTQIHGSSLGQVLYRTTYEEREQIGKDLAKWIHEFRQIPNTSNYLIADASGGPICDHMYEGRTPGPFNSTTEFADDLTQFIFHPEQNMNQKPITTLYEKKYDVCFTHSDLHMSNIMVQDGRLFGLIDWENAGFKPEYWEFVRAMWPYGGDKRLTAIYHTAFGDKYEDEWEAEAFILNNSPFIVGG</sequence>
<dbReference type="InterPro" id="IPR002575">
    <property type="entry name" value="Aminoglycoside_PTrfase"/>
</dbReference>
<name>A0A0G2I033_9EURO</name>
<proteinExistence type="predicted"/>
<dbReference type="PANTHER" id="PTHR21310">
    <property type="entry name" value="AMINOGLYCOSIDE PHOSPHOTRANSFERASE-RELATED-RELATED"/>
    <property type="match status" value="1"/>
</dbReference>
<evidence type="ECO:0000313" key="3">
    <source>
        <dbReference type="Proteomes" id="UP000034164"/>
    </source>
</evidence>
<dbReference type="VEuPathDB" id="FungiDB:EMCG_02266"/>
<accession>A0A0G2I033</accession>